<dbReference type="Gene3D" id="3.90.226.10">
    <property type="entry name" value="2-enoyl-CoA Hydratase, Chain A, domain 1"/>
    <property type="match status" value="1"/>
</dbReference>
<feature type="domain" description="NfeD integral membrane" evidence="8">
    <location>
        <begin position="236"/>
        <end position="348"/>
    </location>
</feature>
<evidence type="ECO:0000256" key="2">
    <source>
        <dbReference type="ARBA" id="ARBA00022692"/>
    </source>
</evidence>
<organism evidence="10 11">
    <name type="scientific">Metabacillus mangrovi</name>
    <dbReference type="NCBI Taxonomy" id="1491830"/>
    <lineage>
        <taxon>Bacteria</taxon>
        <taxon>Bacillati</taxon>
        <taxon>Bacillota</taxon>
        <taxon>Bacilli</taxon>
        <taxon>Bacillales</taxon>
        <taxon>Bacillaceae</taxon>
        <taxon>Metabacillus</taxon>
    </lineage>
</organism>
<sequence length="438" mass="46421">MKRAAIAVFLFAAAAVSAVFPVETNAAAEKKAVIIPVRSQIDGVMAGFIERSIEQAEADRASRIILDIDTPGGALDAAMDISGKLKETGIPSLSYINPRALSAGAYIALSTDEIYVKESSKIGAAAVIRSNGSDADKKTQSFWLAELKETAESSGRDPKYALAMADDSVDLPEWNAEKGKLLTFTGNQAIEAGYAEGKADSLDGLLQSLEISKEQTRTAEMGFADHAARFLTHPAVIPILLTLACLGLLLEMYTPGFGVFGFIGLTALFLFFFGHIAAGLAGMDAVLFFLAGIFLLILELFLPGGILGLAGAGAIGWSFYISAAHPGWMAASIGIALAACAIASILMTRVLGKKMKFLKRFILTDSTDTKSGYISNRARSELLGKTGVCLTSLRPSGTVLIDDERIDAVSEGTYTDKGKTVRVVKTEGMRVVVREVEA</sequence>
<dbReference type="AlphaFoldDB" id="A0A7X2S2H9"/>
<dbReference type="SUPFAM" id="SSF141322">
    <property type="entry name" value="NfeD domain-like"/>
    <property type="match status" value="1"/>
</dbReference>
<dbReference type="EMBL" id="WMIB01000001">
    <property type="protein sequence ID" value="MTH52474.1"/>
    <property type="molecule type" value="Genomic_DNA"/>
</dbReference>
<keyword evidence="11" id="KW-1185">Reference proteome</keyword>
<comment type="caution">
    <text evidence="10">The sequence shown here is derived from an EMBL/GenBank/DDBJ whole genome shotgun (WGS) entry which is preliminary data.</text>
</comment>
<evidence type="ECO:0000259" key="8">
    <source>
        <dbReference type="Pfam" id="PF24961"/>
    </source>
</evidence>
<evidence type="ECO:0000256" key="6">
    <source>
        <dbReference type="SAM" id="SignalP"/>
    </source>
</evidence>
<dbReference type="Gene3D" id="2.40.50.140">
    <property type="entry name" value="Nucleic acid-binding proteins"/>
    <property type="match status" value="1"/>
</dbReference>
<dbReference type="InterPro" id="IPR029045">
    <property type="entry name" value="ClpP/crotonase-like_dom_sf"/>
</dbReference>
<dbReference type="PANTHER" id="PTHR33507:SF3">
    <property type="entry name" value="INNER MEMBRANE PROTEIN YBBJ"/>
    <property type="match status" value="1"/>
</dbReference>
<dbReference type="Proteomes" id="UP000434639">
    <property type="component" value="Unassembled WGS sequence"/>
</dbReference>
<dbReference type="RefSeq" id="WP_162356456.1">
    <property type="nucleotide sequence ID" value="NZ_WMIB01000001.1"/>
</dbReference>
<feature type="transmembrane region" description="Helical" evidence="5">
    <location>
        <begin position="230"/>
        <end position="250"/>
    </location>
</feature>
<dbReference type="InterPro" id="IPR012340">
    <property type="entry name" value="NA-bd_OB-fold"/>
</dbReference>
<feature type="transmembrane region" description="Helical" evidence="5">
    <location>
        <begin position="329"/>
        <end position="351"/>
    </location>
</feature>
<evidence type="ECO:0000313" key="10">
    <source>
        <dbReference type="EMBL" id="MTH52474.1"/>
    </source>
</evidence>
<dbReference type="Pfam" id="PF25145">
    <property type="entry name" value="NfeD1b_N"/>
    <property type="match status" value="1"/>
</dbReference>
<evidence type="ECO:0000313" key="11">
    <source>
        <dbReference type="Proteomes" id="UP000434639"/>
    </source>
</evidence>
<keyword evidence="3 5" id="KW-1133">Transmembrane helix</keyword>
<dbReference type="InterPro" id="IPR052165">
    <property type="entry name" value="Membrane_assoc_protease"/>
</dbReference>
<dbReference type="CDD" id="cd07021">
    <property type="entry name" value="Clp_protease_NfeD_like"/>
    <property type="match status" value="1"/>
</dbReference>
<keyword evidence="6" id="KW-0732">Signal</keyword>
<feature type="transmembrane region" description="Helical" evidence="5">
    <location>
        <begin position="257"/>
        <end position="274"/>
    </location>
</feature>
<evidence type="ECO:0000256" key="1">
    <source>
        <dbReference type="ARBA" id="ARBA00004141"/>
    </source>
</evidence>
<proteinExistence type="predicted"/>
<feature type="domain" description="NfeD-like C-terminal" evidence="7">
    <location>
        <begin position="380"/>
        <end position="434"/>
    </location>
</feature>
<evidence type="ECO:0000256" key="5">
    <source>
        <dbReference type="SAM" id="Phobius"/>
    </source>
</evidence>
<dbReference type="SUPFAM" id="SSF52096">
    <property type="entry name" value="ClpP/crotonase"/>
    <property type="match status" value="1"/>
</dbReference>
<dbReference type="PANTHER" id="PTHR33507">
    <property type="entry name" value="INNER MEMBRANE PROTEIN YBBJ"/>
    <property type="match status" value="1"/>
</dbReference>
<feature type="signal peptide" evidence="6">
    <location>
        <begin position="1"/>
        <end position="18"/>
    </location>
</feature>
<reference evidence="10 11" key="1">
    <citation type="journal article" date="2017" name="Int. J. Syst. Evol. Microbiol.">
        <title>Bacillus mangrovi sp. nov., isolated from a sediment sample from a mangrove forest.</title>
        <authorList>
            <person name="Gupta V."/>
            <person name="Singh P.K."/>
            <person name="Korpole S."/>
            <person name="Tanuku N.R.S."/>
            <person name="Pinnaka A.K."/>
        </authorList>
    </citation>
    <scope>NUCLEOTIDE SEQUENCE [LARGE SCALE GENOMIC DNA]</scope>
    <source>
        <strain evidence="10 11">KCTC 33872</strain>
    </source>
</reference>
<dbReference type="InterPro" id="IPR002810">
    <property type="entry name" value="NfeD-like_C"/>
</dbReference>
<dbReference type="InterPro" id="IPR056738">
    <property type="entry name" value="NfeD1b_N"/>
</dbReference>
<accession>A0A7X2S2H9</accession>
<dbReference type="Pfam" id="PF24961">
    <property type="entry name" value="NfeD_membrane"/>
    <property type="match status" value="1"/>
</dbReference>
<gene>
    <name evidence="10" type="ORF">GKZ89_03570</name>
</gene>
<evidence type="ECO:0000259" key="9">
    <source>
        <dbReference type="Pfam" id="PF25145"/>
    </source>
</evidence>
<evidence type="ECO:0000259" key="7">
    <source>
        <dbReference type="Pfam" id="PF01957"/>
    </source>
</evidence>
<comment type="subcellular location">
    <subcellularLocation>
        <location evidence="1">Membrane</location>
        <topology evidence="1">Multi-pass membrane protein</topology>
    </subcellularLocation>
</comment>
<feature type="domain" description="NfeD1b N-terminal" evidence="9">
    <location>
        <begin position="33"/>
        <end position="215"/>
    </location>
</feature>
<protein>
    <submittedName>
        <fullName evidence="10">Nodulation protein NfeD</fullName>
    </submittedName>
</protein>
<feature type="chain" id="PRO_5038863981" evidence="6">
    <location>
        <begin position="19"/>
        <end position="438"/>
    </location>
</feature>
<evidence type="ECO:0000256" key="4">
    <source>
        <dbReference type="ARBA" id="ARBA00023136"/>
    </source>
</evidence>
<name>A0A7X2S2H9_9BACI</name>
<dbReference type="GO" id="GO:0005886">
    <property type="term" value="C:plasma membrane"/>
    <property type="evidence" value="ECO:0007669"/>
    <property type="project" value="TreeGrafter"/>
</dbReference>
<keyword evidence="4 5" id="KW-0472">Membrane</keyword>
<keyword evidence="2 5" id="KW-0812">Transmembrane</keyword>
<dbReference type="Pfam" id="PF01957">
    <property type="entry name" value="NfeD"/>
    <property type="match status" value="1"/>
</dbReference>
<dbReference type="InterPro" id="IPR056739">
    <property type="entry name" value="NfeD_membrane"/>
</dbReference>
<evidence type="ECO:0000256" key="3">
    <source>
        <dbReference type="ARBA" id="ARBA00022989"/>
    </source>
</evidence>
<feature type="transmembrane region" description="Helical" evidence="5">
    <location>
        <begin position="280"/>
        <end position="298"/>
    </location>
</feature>